<evidence type="ECO:0008006" key="4">
    <source>
        <dbReference type="Google" id="ProtNLM"/>
    </source>
</evidence>
<evidence type="ECO:0000256" key="1">
    <source>
        <dbReference type="SAM" id="Phobius"/>
    </source>
</evidence>
<feature type="transmembrane region" description="Helical" evidence="1">
    <location>
        <begin position="131"/>
        <end position="154"/>
    </location>
</feature>
<dbReference type="RefSeq" id="WP_025251211.1">
    <property type="nucleotide sequence ID" value="NZ_CP006934.1"/>
</dbReference>
<dbReference type="Proteomes" id="UP000019265">
    <property type="component" value="Chromosome"/>
</dbReference>
<organism evidence="2 3">
    <name type="scientific">Spiroplasma sabaudiense Ar-1343</name>
    <dbReference type="NCBI Taxonomy" id="1276257"/>
    <lineage>
        <taxon>Bacteria</taxon>
        <taxon>Bacillati</taxon>
        <taxon>Mycoplasmatota</taxon>
        <taxon>Mollicutes</taxon>
        <taxon>Entomoplasmatales</taxon>
        <taxon>Spiroplasmataceae</taxon>
        <taxon>Spiroplasma</taxon>
    </lineage>
</organism>
<feature type="transmembrane region" description="Helical" evidence="1">
    <location>
        <begin position="9"/>
        <end position="30"/>
    </location>
</feature>
<feature type="transmembrane region" description="Helical" evidence="1">
    <location>
        <begin position="243"/>
        <end position="270"/>
    </location>
</feature>
<proteinExistence type="predicted"/>
<feature type="transmembrane region" description="Helical" evidence="1">
    <location>
        <begin position="50"/>
        <end position="69"/>
    </location>
</feature>
<dbReference type="PATRIC" id="fig|1276257.3.peg.681"/>
<dbReference type="eggNOG" id="ENOG50340T4">
    <property type="taxonomic scope" value="Bacteria"/>
</dbReference>
<sequence length="303" mass="33658">MSYVRSRIILFNILGMCFALLGYALFASALFGNFEGFKIEVEQFNPLDQVLIAIALAYFTYAVWKTVFFGMKIIKFVKTKSDEDIIANRFILAVYSLTLGGFVTPFMLTKIPNVDSQSTLNPRNEIAKVYTVNYVVGGAILIGSFFAFGASLNADFFSPTTQLASSIFLGITGAGMLLGLIGGIFFWRKNSNEAYAKNGFMKFIAGIFIVIVTVELLLKIVSAIITIIQAIADIFQSGRQNFLVSLLIWMQSMITIMYSFFLITICWATIKGIWSKEGVTMKEYAGLSKAQEKNGTVPSWKNN</sequence>
<keyword evidence="1" id="KW-1133">Transmembrane helix</keyword>
<keyword evidence="1" id="KW-0472">Membrane</keyword>
<name>W6AAI7_9MOLU</name>
<feature type="transmembrane region" description="Helical" evidence="1">
    <location>
        <begin position="207"/>
        <end position="231"/>
    </location>
</feature>
<accession>W6AAI7</accession>
<gene>
    <name evidence="2" type="ORF">SSABA_v1c06700</name>
</gene>
<dbReference type="KEGG" id="ssab:SSABA_v1c06700"/>
<keyword evidence="1" id="KW-0812">Transmembrane</keyword>
<dbReference type="EMBL" id="CP006934">
    <property type="protein sequence ID" value="AHI54072.1"/>
    <property type="molecule type" value="Genomic_DNA"/>
</dbReference>
<evidence type="ECO:0000313" key="3">
    <source>
        <dbReference type="Proteomes" id="UP000019265"/>
    </source>
</evidence>
<dbReference type="OrthoDB" id="388593at2"/>
<reference evidence="2 3" key="1">
    <citation type="journal article" date="2014" name="Genome Biol. Evol.">
        <title>Molecular evolution of the substrate utilization strategies and putative virulence factors in mosquito-associated Spiroplasma species.</title>
        <authorList>
            <person name="Chang T.H."/>
            <person name="Lo W.S."/>
            <person name="Ku C."/>
            <person name="Chen L.L."/>
            <person name="Kuo C.H."/>
        </authorList>
    </citation>
    <scope>NUCLEOTIDE SEQUENCE [LARGE SCALE GENOMIC DNA]</scope>
    <source>
        <strain evidence="2">Ar-1343</strain>
    </source>
</reference>
<dbReference type="HOGENOM" id="CLU_076069_0_0_14"/>
<feature type="transmembrane region" description="Helical" evidence="1">
    <location>
        <begin position="166"/>
        <end position="187"/>
    </location>
</feature>
<protein>
    <recommendedName>
        <fullName evidence="4">Transmembrane protein</fullName>
    </recommendedName>
</protein>
<keyword evidence="3" id="KW-1185">Reference proteome</keyword>
<dbReference type="AlphaFoldDB" id="W6AAI7"/>
<evidence type="ECO:0000313" key="2">
    <source>
        <dbReference type="EMBL" id="AHI54072.1"/>
    </source>
</evidence>